<feature type="compositionally biased region" description="Polar residues" evidence="1">
    <location>
        <begin position="7"/>
        <end position="21"/>
    </location>
</feature>
<dbReference type="STRING" id="1416801.SAMN05192553_103787"/>
<gene>
    <name evidence="2" type="ORF">SAMN05192553_103787</name>
</gene>
<dbReference type="AlphaFoldDB" id="A0A1H6YPL6"/>
<feature type="region of interest" description="Disordered" evidence="1">
    <location>
        <begin position="1"/>
        <end position="25"/>
    </location>
</feature>
<dbReference type="NCBIfam" id="TIGR03696">
    <property type="entry name" value="Rhs_assc_core"/>
    <property type="match status" value="1"/>
</dbReference>
<reference evidence="3" key="1">
    <citation type="submission" date="2016-10" db="EMBL/GenBank/DDBJ databases">
        <authorList>
            <person name="Varghese N."/>
            <person name="Submissions S."/>
        </authorList>
    </citation>
    <scope>NUCLEOTIDE SEQUENCE [LARGE SCALE GENOMIC DNA]</scope>
    <source>
        <strain evidence="3">IBRC-M 10761</strain>
    </source>
</reference>
<evidence type="ECO:0000313" key="3">
    <source>
        <dbReference type="Proteomes" id="UP000199403"/>
    </source>
</evidence>
<dbReference type="RefSeq" id="WP_092174754.1">
    <property type="nucleotide sequence ID" value="NZ_FNZH01000003.1"/>
</dbReference>
<dbReference type="OrthoDB" id="824686at2"/>
<dbReference type="Gene3D" id="2.180.10.10">
    <property type="entry name" value="RHS repeat-associated core"/>
    <property type="match status" value="1"/>
</dbReference>
<evidence type="ECO:0000256" key="1">
    <source>
        <dbReference type="SAM" id="MobiDB-lite"/>
    </source>
</evidence>
<name>A0A1H6YPL6_9BACT</name>
<dbReference type="InterPro" id="IPR022385">
    <property type="entry name" value="Rhs_assc_core"/>
</dbReference>
<evidence type="ECO:0000313" key="2">
    <source>
        <dbReference type="EMBL" id="SEJ41744.1"/>
    </source>
</evidence>
<accession>A0A1H6YPL6</accession>
<organism evidence="2 3">
    <name type="scientific">Cyclobacterium xiamenense</name>
    <dbReference type="NCBI Taxonomy" id="1297121"/>
    <lineage>
        <taxon>Bacteria</taxon>
        <taxon>Pseudomonadati</taxon>
        <taxon>Bacteroidota</taxon>
        <taxon>Cytophagia</taxon>
        <taxon>Cytophagales</taxon>
        <taxon>Cyclobacteriaceae</taxon>
        <taxon>Cyclobacterium</taxon>
    </lineage>
</organism>
<feature type="non-terminal residue" evidence="2">
    <location>
        <position position="1"/>
    </location>
</feature>
<dbReference type="EMBL" id="FNZH01000003">
    <property type="protein sequence ID" value="SEJ41744.1"/>
    <property type="molecule type" value="Genomic_DNA"/>
</dbReference>
<proteinExistence type="predicted"/>
<protein>
    <submittedName>
        <fullName evidence="2">RHS repeat-associated core domain-containing protein</fullName>
    </submittedName>
</protein>
<dbReference type="Proteomes" id="UP000199403">
    <property type="component" value="Unassembled WGS sequence"/>
</dbReference>
<sequence>NFEGVHQTRQSGVEHNSTPGGSHSAWLNAGRGRILGPARRQEVAIGEQVLLSVRGKYRDRRGLSVKPETFIASGAKTQLLDRLTEFRNAPAAAGNPVLWLSLADLLIQSLQRKPVPEAYLLYALYDREGKLYRQEKRTLSKKAAGKHEFLEANFYIEKDGYMEAFLVNETETDVWFDDFRIQTLSPLVVQEDHYDPWGLALSGLEYRMEDRKESRYGFNGKELISDARLNLYDFGARLYDPSVARWSTVDPLADHQKQLDKSPYAAMWNNPVRYNDPDGRCPECEEEVKNPIDGQVYESRGGAEYTFGNGQWTRDGGILDGVNVEASRSEGIDFGENNLSLGDIGTVLSLAGEGMWLSGESRSTSLYQQGFRRGLGGNYQLTGRNFSLFGNQPMTFATKPLTSFNSIGNFGRVLSNTGTFLSGASAVVDTYSYSQGNLSGSRYSYHLIGIGSSLVAMSYLGGPYGAAVGGLFFLGEKAWDVTQPLRYEISQQYWQVEIAIRNGWIPR</sequence>
<keyword evidence="3" id="KW-1185">Reference proteome</keyword>